<organism evidence="7 8">
    <name type="scientific">Intestinirhabdus alba</name>
    <dbReference type="NCBI Taxonomy" id="2899544"/>
    <lineage>
        <taxon>Bacteria</taxon>
        <taxon>Pseudomonadati</taxon>
        <taxon>Pseudomonadota</taxon>
        <taxon>Gammaproteobacteria</taxon>
        <taxon>Enterobacterales</taxon>
        <taxon>Enterobacteriaceae</taxon>
        <taxon>Intestinirhabdus</taxon>
    </lineage>
</organism>
<evidence type="ECO:0000256" key="3">
    <source>
        <dbReference type="ARBA" id="ARBA00023004"/>
    </source>
</evidence>
<keyword evidence="1 4" id="KW-0349">Heme</keyword>
<dbReference type="Proteomes" id="UP000477739">
    <property type="component" value="Unassembled WGS sequence"/>
</dbReference>
<dbReference type="PANTHER" id="PTHR30600">
    <property type="entry name" value="CYTOCHROME C PEROXIDASE-RELATED"/>
    <property type="match status" value="1"/>
</dbReference>
<feature type="domain" description="Cytochrome c" evidence="6">
    <location>
        <begin position="324"/>
        <end position="456"/>
    </location>
</feature>
<dbReference type="Gene3D" id="1.10.760.10">
    <property type="entry name" value="Cytochrome c-like domain"/>
    <property type="match status" value="1"/>
</dbReference>
<gene>
    <name evidence="7" type="ORF">GJV78_00675</name>
</gene>
<dbReference type="GO" id="GO:0004130">
    <property type="term" value="F:cytochrome-c peroxidase activity"/>
    <property type="evidence" value="ECO:0007669"/>
    <property type="project" value="TreeGrafter"/>
</dbReference>
<dbReference type="GO" id="GO:0046872">
    <property type="term" value="F:metal ion binding"/>
    <property type="evidence" value="ECO:0007669"/>
    <property type="project" value="UniProtKB-KW"/>
</dbReference>
<evidence type="ECO:0000256" key="2">
    <source>
        <dbReference type="ARBA" id="ARBA00022723"/>
    </source>
</evidence>
<evidence type="ECO:0000313" key="7">
    <source>
        <dbReference type="EMBL" id="MTH44805.1"/>
    </source>
</evidence>
<dbReference type="AlphaFoldDB" id="A0A6L6IFJ8"/>
<dbReference type="Pfam" id="PF06537">
    <property type="entry name" value="DHOR"/>
    <property type="match status" value="1"/>
</dbReference>
<dbReference type="OrthoDB" id="9805202at2"/>
<evidence type="ECO:0000259" key="6">
    <source>
        <dbReference type="PROSITE" id="PS51007"/>
    </source>
</evidence>
<dbReference type="EMBL" id="WMJZ01000001">
    <property type="protein sequence ID" value="MTH44805.1"/>
    <property type="molecule type" value="Genomic_DNA"/>
</dbReference>
<keyword evidence="3 4" id="KW-0408">Iron</keyword>
<keyword evidence="8" id="KW-1185">Reference proteome</keyword>
<sequence length="456" mass="50260">MKKIVCLLICIGGVGQSWSATAPARAGGDFTTLRQDRAAYEEIVWSKLEKHQQTLVSAGRSFVRQTWVVSPSLNPAVAGLGPTYNRPSCISCHPHNGRGQPPEVFGEPMRSMLVRLFVPGLDRHGGPRHEPVYGDQLNEFGVPGVPGEGEARIQWISLYKTLPDGEKIELRRPEITFHNLACGPLDDAVMASPRVASAMYGLGLLEAVPESDIMAIADEQRRENRGVTGTANRVWDVTSRRSVVGRFGWKANQPTVRQQIAAALAGDMGITTPLFPEPNCPPAQTACVMQKNDTHPELSRETLDSMVLYHYALAVPARRNQDAPEVRHGEKLFTETGCASCHRSELKTGNFPEFPALSGQTVHPYTDLLLHDMGEGLADGRPDGIASGRQWRTPPLWGMGLLEKINEHTTLLHDGRARNPLEAILWHDGEAQDARERFENLSKADRQAIIQFLQSL</sequence>
<dbReference type="GO" id="GO:0009055">
    <property type="term" value="F:electron transfer activity"/>
    <property type="evidence" value="ECO:0007669"/>
    <property type="project" value="InterPro"/>
</dbReference>
<keyword evidence="2 4" id="KW-0479">Metal-binding</keyword>
<accession>A0A6L6IFJ8</accession>
<dbReference type="PROSITE" id="PS51007">
    <property type="entry name" value="CYTC"/>
    <property type="match status" value="1"/>
</dbReference>
<dbReference type="PIRSF" id="PIRSF028099">
    <property type="entry name" value="DUF1111"/>
    <property type="match status" value="1"/>
</dbReference>
<dbReference type="InterPro" id="IPR051395">
    <property type="entry name" value="Cytochrome_c_Peroxidase/MauG"/>
</dbReference>
<dbReference type="GO" id="GO:0020037">
    <property type="term" value="F:heme binding"/>
    <property type="evidence" value="ECO:0007669"/>
    <property type="project" value="InterPro"/>
</dbReference>
<dbReference type="SUPFAM" id="SSF46626">
    <property type="entry name" value="Cytochrome c"/>
    <property type="match status" value="1"/>
</dbReference>
<evidence type="ECO:0000256" key="1">
    <source>
        <dbReference type="ARBA" id="ARBA00022617"/>
    </source>
</evidence>
<keyword evidence="5" id="KW-0732">Signal</keyword>
<feature type="chain" id="PRO_5026665574" evidence="5">
    <location>
        <begin position="23"/>
        <end position="456"/>
    </location>
</feature>
<dbReference type="InterPro" id="IPR036909">
    <property type="entry name" value="Cyt_c-like_dom_sf"/>
</dbReference>
<evidence type="ECO:0000313" key="8">
    <source>
        <dbReference type="Proteomes" id="UP000477739"/>
    </source>
</evidence>
<protein>
    <submittedName>
        <fullName evidence="7">C-type cytochrome</fullName>
    </submittedName>
</protein>
<comment type="caution">
    <text evidence="7">The sequence shown here is derived from an EMBL/GenBank/DDBJ whole genome shotgun (WGS) entry which is preliminary data.</text>
</comment>
<feature type="signal peptide" evidence="5">
    <location>
        <begin position="1"/>
        <end position="22"/>
    </location>
</feature>
<evidence type="ECO:0000256" key="4">
    <source>
        <dbReference type="PROSITE-ProRule" id="PRU00433"/>
    </source>
</evidence>
<dbReference type="PANTHER" id="PTHR30600:SF4">
    <property type="entry name" value="CYTOCHROME C DOMAIN-CONTAINING PROTEIN"/>
    <property type="match status" value="1"/>
</dbReference>
<dbReference type="InterPro" id="IPR009056">
    <property type="entry name" value="Cyt_c-like_dom"/>
</dbReference>
<reference evidence="7 8" key="1">
    <citation type="submission" date="2019-11" db="EMBL/GenBank/DDBJ databases">
        <title>Escherichia alba sp. nov. isolated from the gut of plastic-eating superworms Zophobas atratus.</title>
        <authorList>
            <person name="Yang Y."/>
        </authorList>
    </citation>
    <scope>NUCLEOTIDE SEQUENCE [LARGE SCALE GENOMIC DNA]</scope>
    <source>
        <strain evidence="8">BIT-B35</strain>
    </source>
</reference>
<dbReference type="RefSeq" id="WP_155106505.1">
    <property type="nucleotide sequence ID" value="NZ_WMJZ01000001.1"/>
</dbReference>
<dbReference type="InterPro" id="IPR010538">
    <property type="entry name" value="DHOR"/>
</dbReference>
<proteinExistence type="predicted"/>
<name>A0A6L6IFJ8_9ENTR</name>
<evidence type="ECO:0000256" key="5">
    <source>
        <dbReference type="SAM" id="SignalP"/>
    </source>
</evidence>